<dbReference type="InterPro" id="IPR005734">
    <property type="entry name" value="TopoVI_B"/>
</dbReference>
<dbReference type="CDD" id="cd00823">
    <property type="entry name" value="TopoIIB_Trans"/>
    <property type="match status" value="1"/>
</dbReference>
<organism evidence="8 9">
    <name type="scientific">Porphyridium purpureum</name>
    <name type="common">Red alga</name>
    <name type="synonym">Porphyridium cruentum</name>
    <dbReference type="NCBI Taxonomy" id="35688"/>
    <lineage>
        <taxon>Eukaryota</taxon>
        <taxon>Rhodophyta</taxon>
        <taxon>Bangiophyceae</taxon>
        <taxon>Porphyridiales</taxon>
        <taxon>Porphyridiaceae</taxon>
        <taxon>Porphyridium</taxon>
    </lineage>
</organism>
<dbReference type="EMBL" id="VRMN01000003">
    <property type="protein sequence ID" value="KAA8495488.1"/>
    <property type="molecule type" value="Genomic_DNA"/>
</dbReference>
<dbReference type="Pfam" id="PF13589">
    <property type="entry name" value="HATPase_c_3"/>
    <property type="match status" value="1"/>
</dbReference>
<accession>A0A5J4YWD3</accession>
<dbReference type="Gene3D" id="3.30.565.10">
    <property type="entry name" value="Histidine kinase-like ATPase, C-terminal domain"/>
    <property type="match status" value="1"/>
</dbReference>
<dbReference type="SUPFAM" id="SSF55874">
    <property type="entry name" value="ATPase domain of HSP90 chaperone/DNA topoisomerase II/histidine kinase"/>
    <property type="match status" value="1"/>
</dbReference>
<dbReference type="InterPro" id="IPR020568">
    <property type="entry name" value="Ribosomal_Su5_D2-typ_SF"/>
</dbReference>
<feature type="domain" description="DNA topoisomerase VI subunit B transducer" evidence="7">
    <location>
        <begin position="436"/>
        <end position="594"/>
    </location>
</feature>
<evidence type="ECO:0000313" key="9">
    <source>
        <dbReference type="Proteomes" id="UP000324585"/>
    </source>
</evidence>
<reference evidence="9" key="1">
    <citation type="journal article" date="2019" name="Nat. Commun.">
        <title>Expansion of phycobilisome linker gene families in mesophilic red algae.</title>
        <authorList>
            <person name="Lee J."/>
            <person name="Kim D."/>
            <person name="Bhattacharya D."/>
            <person name="Yoon H.S."/>
        </authorList>
    </citation>
    <scope>NUCLEOTIDE SEQUENCE [LARGE SCALE GENOMIC DNA]</scope>
    <source>
        <strain evidence="9">CCMP 1328</strain>
    </source>
</reference>
<dbReference type="GO" id="GO:0003677">
    <property type="term" value="F:DNA binding"/>
    <property type="evidence" value="ECO:0007669"/>
    <property type="project" value="UniProtKB-KW"/>
</dbReference>
<keyword evidence="1" id="KW-0547">Nucleotide-binding</keyword>
<dbReference type="HAMAP" id="MF_00322">
    <property type="entry name" value="Top6B"/>
    <property type="match status" value="1"/>
</dbReference>
<feature type="region of interest" description="Disordered" evidence="6">
    <location>
        <begin position="118"/>
        <end position="159"/>
    </location>
</feature>
<gene>
    <name evidence="8" type="ORF">FVE85_1643</name>
</gene>
<dbReference type="Proteomes" id="UP000324585">
    <property type="component" value="Unassembled WGS sequence"/>
</dbReference>
<proteinExistence type="inferred from homology"/>
<dbReference type="GO" id="GO:0006265">
    <property type="term" value="P:DNA topological change"/>
    <property type="evidence" value="ECO:0007669"/>
    <property type="project" value="InterPro"/>
</dbReference>
<comment type="caution">
    <text evidence="8">The sequence shown here is derived from an EMBL/GenBank/DDBJ whole genome shotgun (WGS) entry which is preliminary data.</text>
</comment>
<evidence type="ECO:0000256" key="4">
    <source>
        <dbReference type="ARBA" id="ARBA00023125"/>
    </source>
</evidence>
<feature type="region of interest" description="Disordered" evidence="6">
    <location>
        <begin position="1"/>
        <end position="28"/>
    </location>
</feature>
<evidence type="ECO:0000313" key="8">
    <source>
        <dbReference type="EMBL" id="KAA8495488.1"/>
    </source>
</evidence>
<dbReference type="AlphaFoldDB" id="A0A5J4YWD3"/>
<dbReference type="Pfam" id="PF09239">
    <property type="entry name" value="Topo-VIb_trans"/>
    <property type="match status" value="1"/>
</dbReference>
<evidence type="ECO:0000256" key="2">
    <source>
        <dbReference type="ARBA" id="ARBA00022840"/>
    </source>
</evidence>
<dbReference type="SUPFAM" id="SSF54211">
    <property type="entry name" value="Ribosomal protein S5 domain 2-like"/>
    <property type="match status" value="1"/>
</dbReference>
<evidence type="ECO:0000259" key="7">
    <source>
        <dbReference type="Pfam" id="PF09239"/>
    </source>
</evidence>
<dbReference type="OMA" id="VYRGNPF"/>
<keyword evidence="9" id="KW-1185">Reference proteome</keyword>
<dbReference type="InterPro" id="IPR036890">
    <property type="entry name" value="HATPase_C_sf"/>
</dbReference>
<keyword evidence="5 8" id="KW-0413">Isomerase</keyword>
<dbReference type="Gene3D" id="3.30.230.10">
    <property type="match status" value="1"/>
</dbReference>
<keyword evidence="4" id="KW-0238">DNA-binding</keyword>
<dbReference type="InterPro" id="IPR014721">
    <property type="entry name" value="Ribsml_uS5_D2-typ_fold_subgr"/>
</dbReference>
<sequence length="733" mass="81099">MAPKRAAPVPGLGAPRKRANKQDVRMQQSKLKFRSPAEFFAENKNIAGFDNAGKSLYTTVREFVENGLDAAEAVHVLPDILIKIEELSVHMYQQLTKTSHQEKVLDPTLYKEHVEQKRAKGIAAKNKKKAGSQMQEKDEVDDTLSDDVPLRAGSKSGTAAAATAGDADAAYLPSNMFRITVTDNGSGMPHESIPQMMGRVLAGTKYCVRQNRGKFGLGSKMALIWSKMSTGLPIEIWSQQRGQKQYSHVILDIDITNNAPNVIEQTRHSANESTPFFPSGHGTTVSLIIEGNWTSYRSKIVQYTRQMAVITPYAEFKLQFIAGSRMAEQDSRSFSVVFQRRADKMPPQAQEVKHHPSSVNQLLIKQLIDQLSESKQQSMCTVDFLHKEFSNIDRKLAERLGLELGEELADKCLEALDVDDIRRLDTLLKAAHFDPPDGNCLSPAGEYNLRLGVLKEIRPELIATHAEPAEAFEGHPFIVEVAVSLGGVSIKPGITVHRFANRIPLLFEAGNDVVTKTVLKNIPWSTYKISTTNDRIGVFVSIVSTKIPFKGTGKEYIGDDATEIRQCVRRAIMQCCIQLRSKISRRSELKDQADRRRNLIKYVPNVARALSSLWNAVSIDASTQEDEDLQAPDIRKWVQTPPTEKQLAQQLLRSVEKQDLADALEQQQAVAADGIGGRGRTKDLAEAILLLPVPRATSNALFACFPTSVDVDGKEKPGGSCSVLLLKRLAVGL</sequence>
<dbReference type="FunFam" id="3.30.230.10:FF:000050">
    <property type="entry name" value="DNA topoisomerase 6 subunit B"/>
    <property type="match status" value="1"/>
</dbReference>
<dbReference type="PANTHER" id="PTHR48444">
    <property type="entry name" value="DNA TOPOISOMERASE 6 SUBUNIT B"/>
    <property type="match status" value="1"/>
</dbReference>
<dbReference type="GO" id="GO:0005524">
    <property type="term" value="F:ATP binding"/>
    <property type="evidence" value="ECO:0007669"/>
    <property type="project" value="UniProtKB-KW"/>
</dbReference>
<keyword evidence="3" id="KW-0799">Topoisomerase</keyword>
<evidence type="ECO:0000256" key="6">
    <source>
        <dbReference type="SAM" id="MobiDB-lite"/>
    </source>
</evidence>
<evidence type="ECO:0000256" key="1">
    <source>
        <dbReference type="ARBA" id="ARBA00022741"/>
    </source>
</evidence>
<dbReference type="OrthoDB" id="1562195at2759"/>
<evidence type="ECO:0000256" key="5">
    <source>
        <dbReference type="ARBA" id="ARBA00023235"/>
    </source>
</evidence>
<dbReference type="InterPro" id="IPR015320">
    <property type="entry name" value="TopoVI_B_transducer"/>
</dbReference>
<keyword evidence="2" id="KW-0067">ATP-binding</keyword>
<dbReference type="PANTHER" id="PTHR48444:SF1">
    <property type="entry name" value="DNA TOPOISOMERASE 6 SUBUNIT B"/>
    <property type="match status" value="1"/>
</dbReference>
<dbReference type="GO" id="GO:0003918">
    <property type="term" value="F:DNA topoisomerase type II (double strand cut, ATP-hydrolyzing) activity"/>
    <property type="evidence" value="ECO:0007669"/>
    <property type="project" value="InterPro"/>
</dbReference>
<evidence type="ECO:0000256" key="3">
    <source>
        <dbReference type="ARBA" id="ARBA00023029"/>
    </source>
</evidence>
<dbReference type="NCBIfam" id="NF003218">
    <property type="entry name" value="PRK04184.1"/>
    <property type="match status" value="1"/>
</dbReference>
<protein>
    <submittedName>
        <fullName evidence="8">DNA topoisomerase 6 subunit B</fullName>
    </submittedName>
</protein>
<name>A0A5J4YWD3_PORPP</name>